<evidence type="ECO:0000259" key="4">
    <source>
        <dbReference type="PROSITE" id="PS52004"/>
    </source>
</evidence>
<dbReference type="SUPFAM" id="SSF53901">
    <property type="entry name" value="Thiolase-like"/>
    <property type="match status" value="1"/>
</dbReference>
<dbReference type="HOGENOM" id="CLU_715488_0_0_10"/>
<dbReference type="eggNOG" id="COG0304">
    <property type="taxonomic scope" value="Bacteria"/>
</dbReference>
<dbReference type="PROSITE" id="PS52004">
    <property type="entry name" value="KS3_2"/>
    <property type="match status" value="1"/>
</dbReference>
<protein>
    <submittedName>
        <fullName evidence="5">Beta-ketoacyl synthase</fullName>
    </submittedName>
</protein>
<dbReference type="InterPro" id="IPR020841">
    <property type="entry name" value="PKS_Beta-ketoAc_synthase_dom"/>
</dbReference>
<dbReference type="SMART" id="SM00825">
    <property type="entry name" value="PKS_KS"/>
    <property type="match status" value="1"/>
</dbReference>
<dbReference type="InterPro" id="IPR000794">
    <property type="entry name" value="Beta-ketoacyl_synthase"/>
</dbReference>
<dbReference type="PANTHER" id="PTHR11712">
    <property type="entry name" value="POLYKETIDE SYNTHASE-RELATED"/>
    <property type="match status" value="1"/>
</dbReference>
<dbReference type="GO" id="GO:0006633">
    <property type="term" value="P:fatty acid biosynthetic process"/>
    <property type="evidence" value="ECO:0007669"/>
    <property type="project" value="TreeGrafter"/>
</dbReference>
<dbReference type="Pfam" id="PF02801">
    <property type="entry name" value="Ketoacyl-synt_C"/>
    <property type="match status" value="1"/>
</dbReference>
<dbReference type="GO" id="GO:0004315">
    <property type="term" value="F:3-oxoacyl-[acyl-carrier-protein] synthase activity"/>
    <property type="evidence" value="ECO:0007669"/>
    <property type="project" value="TreeGrafter"/>
</dbReference>
<accession>F4L603</accession>
<name>F4L603_HALH1</name>
<dbReference type="STRING" id="760192.Halhy_5237"/>
<dbReference type="KEGG" id="hhy:Halhy_5237"/>
<dbReference type="AlphaFoldDB" id="F4L603"/>
<dbReference type="InterPro" id="IPR014030">
    <property type="entry name" value="Ketoacyl_synth_N"/>
</dbReference>
<keyword evidence="2 3" id="KW-0808">Transferase</keyword>
<dbReference type="InterPro" id="IPR016039">
    <property type="entry name" value="Thiolase-like"/>
</dbReference>
<reference evidence="5 6" key="1">
    <citation type="journal article" date="2011" name="Stand. Genomic Sci.">
        <title>Complete genome sequence of Haliscomenobacter hydrossis type strain (O).</title>
        <authorList>
            <consortium name="US DOE Joint Genome Institute (JGI-PGF)"/>
            <person name="Daligault H."/>
            <person name="Lapidus A."/>
            <person name="Zeytun A."/>
            <person name="Nolan M."/>
            <person name="Lucas S."/>
            <person name="Del Rio T.G."/>
            <person name="Tice H."/>
            <person name="Cheng J.F."/>
            <person name="Tapia R."/>
            <person name="Han C."/>
            <person name="Goodwin L."/>
            <person name="Pitluck S."/>
            <person name="Liolios K."/>
            <person name="Pagani I."/>
            <person name="Ivanova N."/>
            <person name="Huntemann M."/>
            <person name="Mavromatis K."/>
            <person name="Mikhailova N."/>
            <person name="Pati A."/>
            <person name="Chen A."/>
            <person name="Palaniappan K."/>
            <person name="Land M."/>
            <person name="Hauser L."/>
            <person name="Brambilla E.M."/>
            <person name="Rohde M."/>
            <person name="Verbarg S."/>
            <person name="Goker M."/>
            <person name="Bristow J."/>
            <person name="Eisen J.A."/>
            <person name="Markowitz V."/>
            <person name="Hugenholtz P."/>
            <person name="Kyrpides N.C."/>
            <person name="Klenk H.P."/>
            <person name="Woyke T."/>
        </authorList>
    </citation>
    <scope>NUCLEOTIDE SEQUENCE [LARGE SCALE GENOMIC DNA]</scope>
    <source>
        <strain evidence="6">ATCC 27775 / DSM 1100 / LMG 10767 / O</strain>
    </source>
</reference>
<gene>
    <name evidence="5" type="ordered locus">Halhy_5237</name>
</gene>
<dbReference type="InterPro" id="IPR014031">
    <property type="entry name" value="Ketoacyl_synth_C"/>
</dbReference>
<evidence type="ECO:0000313" key="5">
    <source>
        <dbReference type="EMBL" id="AEE53063.1"/>
    </source>
</evidence>
<dbReference type="Proteomes" id="UP000008461">
    <property type="component" value="Chromosome"/>
</dbReference>
<comment type="similarity">
    <text evidence="1 3">Belongs to the thiolase-like superfamily. Beta-ketoacyl-ACP synthases family.</text>
</comment>
<feature type="domain" description="Ketosynthase family 3 (KS3)" evidence="4">
    <location>
        <begin position="1"/>
        <end position="384"/>
    </location>
</feature>
<proteinExistence type="inferred from homology"/>
<dbReference type="RefSeq" id="WP_013767598.1">
    <property type="nucleotide sequence ID" value="NC_015510.1"/>
</dbReference>
<dbReference type="PANTHER" id="PTHR11712:SF347">
    <property type="entry name" value="BETA KETOACYL-ACYL CARRIER PROTEIN SYNTHASE"/>
    <property type="match status" value="1"/>
</dbReference>
<organism evidence="5 6">
    <name type="scientific">Haliscomenobacter hydrossis (strain ATCC 27775 / DSM 1100 / LMG 10767 / O)</name>
    <dbReference type="NCBI Taxonomy" id="760192"/>
    <lineage>
        <taxon>Bacteria</taxon>
        <taxon>Pseudomonadati</taxon>
        <taxon>Bacteroidota</taxon>
        <taxon>Saprospiria</taxon>
        <taxon>Saprospirales</taxon>
        <taxon>Haliscomenobacteraceae</taxon>
        <taxon>Haliscomenobacter</taxon>
    </lineage>
</organism>
<evidence type="ECO:0000256" key="2">
    <source>
        <dbReference type="ARBA" id="ARBA00022679"/>
    </source>
</evidence>
<sequence>MMGKNKIGITGWGSISALGFDPWSSYQEQERHYLVQDAYGHWMGRLPIAAESRIIKLCSSDKHYFQVDRTVLLAITAAEQAVARAGWPAGPGLGIQIGSSRGATNTWEHYHQQWEGGIEGGLSPMTSPLTTLGNLSSWVGYHLRSGDMVAEHSVTCSTALHAILSGVTWLESGRVNRYLAGGTEAPLTPFTIAQMKALRIMAGVEDYDYPVRSLDLNKTANSMALGEGAACFCLEKDPAEALAWIEGIGFSTEWGGTPTNVTKDAQGLQRAMRMAWEEAGCPQVDVVVTHAPGTKQGDATEMQAIQAVFGENLPLVTNNKWKIGHTLGASGGLSLEFALLMLIHGQFIGIPYLAAAKAENRAPETILVNAQGFGGNSVSILLRKGNK</sequence>
<reference key="2">
    <citation type="submission" date="2011-04" db="EMBL/GenBank/DDBJ databases">
        <title>Complete sequence of chromosome of Haliscomenobacter hydrossis DSM 1100.</title>
        <authorList>
            <consortium name="US DOE Joint Genome Institute (JGI-PGF)"/>
            <person name="Lucas S."/>
            <person name="Han J."/>
            <person name="Lapidus A."/>
            <person name="Bruce D."/>
            <person name="Goodwin L."/>
            <person name="Pitluck S."/>
            <person name="Peters L."/>
            <person name="Kyrpides N."/>
            <person name="Mavromatis K."/>
            <person name="Ivanova N."/>
            <person name="Ovchinnikova G."/>
            <person name="Pagani I."/>
            <person name="Daligault H."/>
            <person name="Detter J.C."/>
            <person name="Han C."/>
            <person name="Land M."/>
            <person name="Hauser L."/>
            <person name="Markowitz V."/>
            <person name="Cheng J.-F."/>
            <person name="Hugenholtz P."/>
            <person name="Woyke T."/>
            <person name="Wu D."/>
            <person name="Verbarg S."/>
            <person name="Frueling A."/>
            <person name="Brambilla E."/>
            <person name="Klenk H.-P."/>
            <person name="Eisen J.A."/>
        </authorList>
    </citation>
    <scope>NUCLEOTIDE SEQUENCE</scope>
    <source>
        <strain>DSM 1100</strain>
    </source>
</reference>
<evidence type="ECO:0000256" key="1">
    <source>
        <dbReference type="ARBA" id="ARBA00008467"/>
    </source>
</evidence>
<dbReference type="EMBL" id="CP002691">
    <property type="protein sequence ID" value="AEE53063.1"/>
    <property type="molecule type" value="Genomic_DNA"/>
</dbReference>
<dbReference type="Pfam" id="PF00109">
    <property type="entry name" value="ketoacyl-synt"/>
    <property type="match status" value="1"/>
</dbReference>
<evidence type="ECO:0000313" key="6">
    <source>
        <dbReference type="Proteomes" id="UP000008461"/>
    </source>
</evidence>
<keyword evidence="6" id="KW-1185">Reference proteome</keyword>
<evidence type="ECO:0000256" key="3">
    <source>
        <dbReference type="RuleBase" id="RU003694"/>
    </source>
</evidence>
<dbReference type="Gene3D" id="3.40.47.10">
    <property type="match status" value="1"/>
</dbReference>